<proteinExistence type="predicted"/>
<name>A0A6J6W5R8_9ZZZZ</name>
<gene>
    <name evidence="1" type="ORF">UFOPK2958_00499</name>
</gene>
<sequence>MASAYPTPHPSRLNPSRLDYATIMAAHDAAITANEATYRDPATGLLVLTVRTHMDRGTCCESGCRHCPFLCD</sequence>
<reference evidence="1" key="1">
    <citation type="submission" date="2020-05" db="EMBL/GenBank/DDBJ databases">
        <authorList>
            <person name="Chiriac C."/>
            <person name="Salcher M."/>
            <person name="Ghai R."/>
            <person name="Kavagutti S V."/>
        </authorList>
    </citation>
    <scope>NUCLEOTIDE SEQUENCE</scope>
</reference>
<organism evidence="1">
    <name type="scientific">freshwater metagenome</name>
    <dbReference type="NCBI Taxonomy" id="449393"/>
    <lineage>
        <taxon>unclassified sequences</taxon>
        <taxon>metagenomes</taxon>
        <taxon>ecological metagenomes</taxon>
    </lineage>
</organism>
<dbReference type="EMBL" id="CAFAAB010000040">
    <property type="protein sequence ID" value="CAB4780472.1"/>
    <property type="molecule type" value="Genomic_DNA"/>
</dbReference>
<evidence type="ECO:0000313" key="1">
    <source>
        <dbReference type="EMBL" id="CAB4780472.1"/>
    </source>
</evidence>
<dbReference type="InterPro" id="IPR040807">
    <property type="entry name" value="DUF5522"/>
</dbReference>
<dbReference type="Pfam" id="PF17653">
    <property type="entry name" value="DUF5522"/>
    <property type="match status" value="1"/>
</dbReference>
<dbReference type="PANTHER" id="PTHR21037:SF2">
    <property type="entry name" value="SIMILAR TO NOVEL PROTEIN"/>
    <property type="match status" value="1"/>
</dbReference>
<protein>
    <submittedName>
        <fullName evidence="1">Unannotated protein</fullName>
    </submittedName>
</protein>
<accession>A0A6J6W5R8</accession>
<dbReference type="AlphaFoldDB" id="A0A6J6W5R8"/>
<dbReference type="PANTHER" id="PTHR21037">
    <property type="entry name" value="39S RIBOSOMAL PROTEIN L14, MITOCHONDRIAL"/>
    <property type="match status" value="1"/>
</dbReference>